<keyword evidence="3" id="KW-1185">Reference proteome</keyword>
<feature type="region of interest" description="Disordered" evidence="1">
    <location>
        <begin position="1"/>
        <end position="22"/>
    </location>
</feature>
<sequence>MRKSSSSRWHAATATSATAAARDAGAEKILRPLLFEPCCDSPSSGKLAASPRLASAAPLSPLRSYLVIPFSWEEQPGVPRHGQLHPKEHHHYHQRRLPPPPPLRSPSGDPPEALRRKRTGRWPASVDPFEVALVECSKDERCHHPPEKAAEHRSSYWNPAAAAVSKVAGWRQRTAADRFGFLGLYASCKTSCSVADSTVYVPHSGRGAAAYALLSRRRAR</sequence>
<evidence type="ECO:0000313" key="3">
    <source>
        <dbReference type="Proteomes" id="UP000663760"/>
    </source>
</evidence>
<dbReference type="Proteomes" id="UP000663760">
    <property type="component" value="Chromosome 11"/>
</dbReference>
<accession>A0A7I8L6H8</accession>
<protein>
    <submittedName>
        <fullName evidence="2">Uncharacterized protein</fullName>
    </submittedName>
</protein>
<name>A0A7I8L6H8_SPIIN</name>
<gene>
    <name evidence="2" type="ORF">SI8410_11015944</name>
</gene>
<reference evidence="2" key="1">
    <citation type="submission" date="2020-02" db="EMBL/GenBank/DDBJ databases">
        <authorList>
            <person name="Scholz U."/>
            <person name="Mascher M."/>
            <person name="Fiebig A."/>
        </authorList>
    </citation>
    <scope>NUCLEOTIDE SEQUENCE</scope>
</reference>
<evidence type="ECO:0000313" key="2">
    <source>
        <dbReference type="EMBL" id="CAA7405266.1"/>
    </source>
</evidence>
<dbReference type="OrthoDB" id="1925896at2759"/>
<dbReference type="PANTHER" id="PTHR33696:SF1">
    <property type="entry name" value="T22J18.15"/>
    <property type="match status" value="1"/>
</dbReference>
<dbReference type="AlphaFoldDB" id="A0A7I8L6H8"/>
<dbReference type="PANTHER" id="PTHR33696">
    <property type="entry name" value="T22J18.15-RELATED"/>
    <property type="match status" value="1"/>
</dbReference>
<evidence type="ECO:0000256" key="1">
    <source>
        <dbReference type="SAM" id="MobiDB-lite"/>
    </source>
</evidence>
<feature type="region of interest" description="Disordered" evidence="1">
    <location>
        <begin position="78"/>
        <end position="120"/>
    </location>
</feature>
<feature type="compositionally biased region" description="Basic residues" evidence="1">
    <location>
        <begin position="82"/>
        <end position="96"/>
    </location>
</feature>
<proteinExistence type="predicted"/>
<organism evidence="2 3">
    <name type="scientific">Spirodela intermedia</name>
    <name type="common">Intermediate duckweed</name>
    <dbReference type="NCBI Taxonomy" id="51605"/>
    <lineage>
        <taxon>Eukaryota</taxon>
        <taxon>Viridiplantae</taxon>
        <taxon>Streptophyta</taxon>
        <taxon>Embryophyta</taxon>
        <taxon>Tracheophyta</taxon>
        <taxon>Spermatophyta</taxon>
        <taxon>Magnoliopsida</taxon>
        <taxon>Liliopsida</taxon>
        <taxon>Araceae</taxon>
        <taxon>Lemnoideae</taxon>
        <taxon>Spirodela</taxon>
    </lineage>
</organism>
<dbReference type="EMBL" id="LR746274">
    <property type="protein sequence ID" value="CAA7405266.1"/>
    <property type="molecule type" value="Genomic_DNA"/>
</dbReference>